<keyword evidence="2" id="KW-1185">Reference proteome</keyword>
<dbReference type="EMBL" id="JASCZI010061424">
    <property type="protein sequence ID" value="MED6138673.1"/>
    <property type="molecule type" value="Genomic_DNA"/>
</dbReference>
<dbReference type="Proteomes" id="UP001341840">
    <property type="component" value="Unassembled WGS sequence"/>
</dbReference>
<proteinExistence type="predicted"/>
<sequence length="167" mass="18551">MAYNNQHFKARATSVAKGIYEVTPSESTVLAKSLVDIAAMLKEIKEGQQAIPKILTQQSHNPPQMLVRHCSICSCSSHYTENAHSSKRITSLHLPTIIMKAKLSHHQTINTTNKHKDGETINKAVGIPTNHLNTANLTTTIHHKTPKDQDTNLHIIGNHIHPPTIFH</sequence>
<protein>
    <submittedName>
        <fullName evidence="1">Uncharacterized protein</fullName>
    </submittedName>
</protein>
<accession>A0ABU6SRV1</accession>
<evidence type="ECO:0000313" key="2">
    <source>
        <dbReference type="Proteomes" id="UP001341840"/>
    </source>
</evidence>
<evidence type="ECO:0000313" key="1">
    <source>
        <dbReference type="EMBL" id="MED6138673.1"/>
    </source>
</evidence>
<comment type="caution">
    <text evidence="1">The sequence shown here is derived from an EMBL/GenBank/DDBJ whole genome shotgun (WGS) entry which is preliminary data.</text>
</comment>
<name>A0ABU6SRV1_9FABA</name>
<gene>
    <name evidence="1" type="ORF">PIB30_076638</name>
</gene>
<reference evidence="1 2" key="1">
    <citation type="journal article" date="2023" name="Plants (Basel)">
        <title>Bridging the Gap: Combining Genomics and Transcriptomics Approaches to Understand Stylosanthes scabra, an Orphan Legume from the Brazilian Caatinga.</title>
        <authorList>
            <person name="Ferreira-Neto J.R.C."/>
            <person name="da Silva M.D."/>
            <person name="Binneck E."/>
            <person name="de Melo N.F."/>
            <person name="da Silva R.H."/>
            <person name="de Melo A.L.T.M."/>
            <person name="Pandolfi V."/>
            <person name="Bustamante F.O."/>
            <person name="Brasileiro-Vidal A.C."/>
            <person name="Benko-Iseppon A.M."/>
        </authorList>
    </citation>
    <scope>NUCLEOTIDE SEQUENCE [LARGE SCALE GENOMIC DNA]</scope>
    <source>
        <tissue evidence="1">Leaves</tissue>
    </source>
</reference>
<organism evidence="1 2">
    <name type="scientific">Stylosanthes scabra</name>
    <dbReference type="NCBI Taxonomy" id="79078"/>
    <lineage>
        <taxon>Eukaryota</taxon>
        <taxon>Viridiplantae</taxon>
        <taxon>Streptophyta</taxon>
        <taxon>Embryophyta</taxon>
        <taxon>Tracheophyta</taxon>
        <taxon>Spermatophyta</taxon>
        <taxon>Magnoliopsida</taxon>
        <taxon>eudicotyledons</taxon>
        <taxon>Gunneridae</taxon>
        <taxon>Pentapetalae</taxon>
        <taxon>rosids</taxon>
        <taxon>fabids</taxon>
        <taxon>Fabales</taxon>
        <taxon>Fabaceae</taxon>
        <taxon>Papilionoideae</taxon>
        <taxon>50 kb inversion clade</taxon>
        <taxon>dalbergioids sensu lato</taxon>
        <taxon>Dalbergieae</taxon>
        <taxon>Pterocarpus clade</taxon>
        <taxon>Stylosanthes</taxon>
    </lineage>
</organism>